<evidence type="ECO:0000256" key="2">
    <source>
        <dbReference type="ARBA" id="ARBA00022679"/>
    </source>
</evidence>
<dbReference type="PRINTS" id="PR00475">
    <property type="entry name" value="HEXOKINASE"/>
</dbReference>
<dbReference type="Pfam" id="PF03727">
    <property type="entry name" value="Hexokinase_2"/>
    <property type="match status" value="2"/>
</dbReference>
<dbReference type="eggNOG" id="KOG1369">
    <property type="taxonomic scope" value="Eukaryota"/>
</dbReference>
<evidence type="ECO:0000256" key="3">
    <source>
        <dbReference type="ARBA" id="ARBA00022741"/>
    </source>
</evidence>
<dbReference type="SUPFAM" id="SSF53067">
    <property type="entry name" value="Actin-like ATPase domain"/>
    <property type="match status" value="2"/>
</dbReference>
<dbReference type="CDD" id="cd24000">
    <property type="entry name" value="ASKHA_NBD_HK"/>
    <property type="match status" value="1"/>
</dbReference>
<dbReference type="GO" id="GO:0005524">
    <property type="term" value="F:ATP binding"/>
    <property type="evidence" value="ECO:0007669"/>
    <property type="project" value="UniProtKB-UniRule"/>
</dbReference>
<dbReference type="GeneID" id="8295674"/>
<evidence type="ECO:0000256" key="5">
    <source>
        <dbReference type="ARBA" id="ARBA00022840"/>
    </source>
</evidence>
<dbReference type="GO" id="GO:0004340">
    <property type="term" value="F:glucokinase activity"/>
    <property type="evidence" value="ECO:0007669"/>
    <property type="project" value="TreeGrafter"/>
</dbReference>
<evidence type="ECO:0000256" key="1">
    <source>
        <dbReference type="ARBA" id="ARBA00009225"/>
    </source>
</evidence>
<protein>
    <recommendedName>
        <fullName evidence="6">Phosphotransferase</fullName>
        <ecNumber evidence="6">2.7.1.-</ecNumber>
    </recommendedName>
</protein>
<evidence type="ECO:0000256" key="4">
    <source>
        <dbReference type="ARBA" id="ARBA00022777"/>
    </source>
</evidence>
<dbReference type="OrthoDB" id="419537at2759"/>
<gene>
    <name evidence="9" type="ordered locus">KLTH0D16522g</name>
</gene>
<dbReference type="OMA" id="TICTRLA"/>
<keyword evidence="3 6" id="KW-0547">Nucleotide-binding</keyword>
<dbReference type="Gene3D" id="3.30.420.40">
    <property type="match status" value="1"/>
</dbReference>
<dbReference type="EMBL" id="CU928168">
    <property type="protein sequence ID" value="CAR22988.1"/>
    <property type="molecule type" value="Genomic_DNA"/>
</dbReference>
<evidence type="ECO:0000259" key="7">
    <source>
        <dbReference type="Pfam" id="PF00349"/>
    </source>
</evidence>
<dbReference type="InParanoid" id="C5DFN3"/>
<dbReference type="InterPro" id="IPR022672">
    <property type="entry name" value="Hexokinase_N"/>
</dbReference>
<feature type="domain" description="Hexokinase N-terminal" evidence="7">
    <location>
        <begin position="11"/>
        <end position="202"/>
    </location>
</feature>
<accession>C5DFN3</accession>
<dbReference type="AlphaFoldDB" id="C5DFN3"/>
<feature type="domain" description="Hexokinase C-terminal" evidence="8">
    <location>
        <begin position="327"/>
        <end position="392"/>
    </location>
</feature>
<evidence type="ECO:0000313" key="10">
    <source>
        <dbReference type="Proteomes" id="UP000002036"/>
    </source>
</evidence>
<dbReference type="EC" id="2.7.1.-" evidence="6"/>
<reference evidence="9 10" key="1">
    <citation type="journal article" date="2009" name="Genome Res.">
        <title>Comparative genomics of protoploid Saccharomycetaceae.</title>
        <authorList>
            <consortium name="The Genolevures Consortium"/>
            <person name="Souciet J.-L."/>
            <person name="Dujon B."/>
            <person name="Gaillardin C."/>
            <person name="Johnston M."/>
            <person name="Baret P.V."/>
            <person name="Cliften P."/>
            <person name="Sherman D.J."/>
            <person name="Weissenbach J."/>
            <person name="Westhof E."/>
            <person name="Wincker P."/>
            <person name="Jubin C."/>
            <person name="Poulain J."/>
            <person name="Barbe V."/>
            <person name="Segurens B."/>
            <person name="Artiguenave F."/>
            <person name="Anthouard V."/>
            <person name="Vacherie B."/>
            <person name="Val M.-E."/>
            <person name="Fulton R.S."/>
            <person name="Minx P."/>
            <person name="Wilson R."/>
            <person name="Durrens P."/>
            <person name="Jean G."/>
            <person name="Marck C."/>
            <person name="Martin T."/>
            <person name="Nikolski M."/>
            <person name="Rolland T."/>
            <person name="Seret M.-L."/>
            <person name="Casaregola S."/>
            <person name="Despons L."/>
            <person name="Fairhead C."/>
            <person name="Fischer G."/>
            <person name="Lafontaine I."/>
            <person name="Leh V."/>
            <person name="Lemaire M."/>
            <person name="de Montigny J."/>
            <person name="Neuveglise C."/>
            <person name="Thierry A."/>
            <person name="Blanc-Lenfle I."/>
            <person name="Bleykasten C."/>
            <person name="Diffels J."/>
            <person name="Fritsch E."/>
            <person name="Frangeul L."/>
            <person name="Goeffon A."/>
            <person name="Jauniaux N."/>
            <person name="Kachouri-Lafond R."/>
            <person name="Payen C."/>
            <person name="Potier S."/>
            <person name="Pribylova L."/>
            <person name="Ozanne C."/>
            <person name="Richard G.-F."/>
            <person name="Sacerdot C."/>
            <person name="Straub M.-L."/>
            <person name="Talla E."/>
        </authorList>
    </citation>
    <scope>NUCLEOTIDE SEQUENCE [LARGE SCALE GENOMIC DNA]</scope>
    <source>
        <strain evidence="10">ATCC 56472 / CBS 6340 / NRRL Y-8284</strain>
    </source>
</reference>
<dbReference type="FunCoup" id="C5DFN3">
    <property type="interactions" value="259"/>
</dbReference>
<evidence type="ECO:0000313" key="9">
    <source>
        <dbReference type="EMBL" id="CAR22988.1"/>
    </source>
</evidence>
<dbReference type="RefSeq" id="XP_002553426.1">
    <property type="nucleotide sequence ID" value="XM_002553380.1"/>
</dbReference>
<feature type="domain" description="Hexokinase C-terminal" evidence="8">
    <location>
        <begin position="211"/>
        <end position="265"/>
    </location>
</feature>
<dbReference type="GO" id="GO:0008865">
    <property type="term" value="F:fructokinase activity"/>
    <property type="evidence" value="ECO:0007669"/>
    <property type="project" value="TreeGrafter"/>
</dbReference>
<keyword evidence="10" id="KW-1185">Reference proteome</keyword>
<dbReference type="GO" id="GO:0005536">
    <property type="term" value="F:D-glucose binding"/>
    <property type="evidence" value="ECO:0007669"/>
    <property type="project" value="InterPro"/>
</dbReference>
<dbReference type="Gene3D" id="3.40.367.20">
    <property type="match status" value="1"/>
</dbReference>
<dbReference type="InterPro" id="IPR043129">
    <property type="entry name" value="ATPase_NBD"/>
</dbReference>
<dbReference type="InterPro" id="IPR001312">
    <property type="entry name" value="Hexokinase"/>
</dbReference>
<dbReference type="PANTHER" id="PTHR19443:SF83">
    <property type="entry name" value="N-ACETYLGLUCOSAMINE KINASE"/>
    <property type="match status" value="1"/>
</dbReference>
<sequence length="432" mass="47085">MPMATDSEFVQTLRQCMLPDGPLEDIINEFVAEIEERLRESDVSMLPSGVVRQNRPGGAHTGEKYLAIDFGGSSVKLGFVSASELSVSWVRTRAVTKRQVDLQFFDTVVSWICDQVGEYIEENAIESDAQFVLGTTFSFPLNERGEIMTVGKGYTLTEEVTGLSVTTILEHSFCRVLEKRALRFQVQVRGVINDSAAVFLANQARNEAGDVSLILGTGINACFSLANAELPEAKQRAGAADDARVLVNSEIGFLGAQYVKMTQFDPYGEVPFMPLEYVSSGKWLPLALEKVLRYYGVLPDSLEGLEFDGKLVCAILSGATESILGAERQKQTEEVCRVLVERAAIYTSCALLAVLQLAGHDRKAAGSRVEVGFAGSFLQHCAAYRARIEELSGGVIELIYLEHSNLLGAFMHSCEEARAELATGVDAGKPLT</sequence>
<dbReference type="GO" id="GO:0006013">
    <property type="term" value="P:mannose metabolic process"/>
    <property type="evidence" value="ECO:0007669"/>
    <property type="project" value="TreeGrafter"/>
</dbReference>
<dbReference type="PANTHER" id="PTHR19443">
    <property type="entry name" value="HEXOKINASE"/>
    <property type="match status" value="1"/>
</dbReference>
<keyword evidence="5 6" id="KW-0067">ATP-binding</keyword>
<dbReference type="GO" id="GO:0001678">
    <property type="term" value="P:intracellular glucose homeostasis"/>
    <property type="evidence" value="ECO:0007669"/>
    <property type="project" value="InterPro"/>
</dbReference>
<organism evidence="9 10">
    <name type="scientific">Lachancea thermotolerans (strain ATCC 56472 / CBS 6340 / NRRL Y-8284)</name>
    <name type="common">Yeast</name>
    <name type="synonym">Kluyveromyces thermotolerans</name>
    <dbReference type="NCBI Taxonomy" id="559295"/>
    <lineage>
        <taxon>Eukaryota</taxon>
        <taxon>Fungi</taxon>
        <taxon>Dikarya</taxon>
        <taxon>Ascomycota</taxon>
        <taxon>Saccharomycotina</taxon>
        <taxon>Saccharomycetes</taxon>
        <taxon>Saccharomycetales</taxon>
        <taxon>Saccharomycetaceae</taxon>
        <taxon>Lachancea</taxon>
    </lineage>
</organism>
<dbReference type="Pfam" id="PF00349">
    <property type="entry name" value="Hexokinase_1"/>
    <property type="match status" value="1"/>
</dbReference>
<dbReference type="GO" id="GO:0005739">
    <property type="term" value="C:mitochondrion"/>
    <property type="evidence" value="ECO:0007669"/>
    <property type="project" value="TreeGrafter"/>
</dbReference>
<evidence type="ECO:0000256" key="6">
    <source>
        <dbReference type="RuleBase" id="RU362007"/>
    </source>
</evidence>
<comment type="similarity">
    <text evidence="1 6">Belongs to the hexokinase family.</text>
</comment>
<dbReference type="GO" id="GO:0006006">
    <property type="term" value="P:glucose metabolic process"/>
    <property type="evidence" value="ECO:0007669"/>
    <property type="project" value="TreeGrafter"/>
</dbReference>
<keyword evidence="4 6" id="KW-0418">Kinase</keyword>
<dbReference type="STRING" id="559295.C5DFN3"/>
<dbReference type="PROSITE" id="PS51748">
    <property type="entry name" value="HEXOKINASE_2"/>
    <property type="match status" value="1"/>
</dbReference>
<name>C5DFN3_LACTC</name>
<dbReference type="GO" id="GO:0006096">
    <property type="term" value="P:glycolytic process"/>
    <property type="evidence" value="ECO:0007669"/>
    <property type="project" value="UniProtKB-UniPathway"/>
</dbReference>
<dbReference type="UniPathway" id="UPA00109">
    <property type="reaction ID" value="UER00180"/>
</dbReference>
<dbReference type="GO" id="GO:0019158">
    <property type="term" value="F:mannokinase activity"/>
    <property type="evidence" value="ECO:0007669"/>
    <property type="project" value="TreeGrafter"/>
</dbReference>
<evidence type="ECO:0000259" key="8">
    <source>
        <dbReference type="Pfam" id="PF03727"/>
    </source>
</evidence>
<dbReference type="InterPro" id="IPR022673">
    <property type="entry name" value="Hexokinase_C"/>
</dbReference>
<dbReference type="Proteomes" id="UP000002036">
    <property type="component" value="Chromosome D"/>
</dbReference>
<keyword evidence="2 6" id="KW-0808">Transferase</keyword>
<dbReference type="GO" id="GO:0005829">
    <property type="term" value="C:cytosol"/>
    <property type="evidence" value="ECO:0007669"/>
    <property type="project" value="TreeGrafter"/>
</dbReference>
<keyword evidence="6" id="KW-0324">Glycolysis</keyword>
<dbReference type="KEGG" id="lth:KLTH0D16522g"/>
<dbReference type="HOGENOM" id="CLU_014393_4_1_1"/>
<proteinExistence type="inferred from homology"/>